<dbReference type="EMBL" id="CP022115">
    <property type="protein sequence ID" value="ASJ25157.1"/>
    <property type="molecule type" value="Genomic_DNA"/>
</dbReference>
<evidence type="ECO:0000313" key="4">
    <source>
        <dbReference type="Proteomes" id="UP001200247"/>
    </source>
</evidence>
<sequence length="44" mass="5056">MWYFAWVLGIGFAVLLAILNALWGEHEEDRRLSLQQDAEADLHG</sequence>
<reference evidence="1" key="3">
    <citation type="submission" date="2017-06" db="EMBL/GenBank/DDBJ databases">
        <authorList>
            <person name="Kim H.J."/>
            <person name="Triplett B.A."/>
        </authorList>
    </citation>
    <scope>NUCLEOTIDE SEQUENCE</scope>
    <source>
        <strain evidence="1">HLGZ1</strain>
    </source>
</reference>
<dbReference type="Proteomes" id="UP001200247">
    <property type="component" value="Unassembled WGS sequence"/>
</dbReference>
<dbReference type="Proteomes" id="UP000197424">
    <property type="component" value="Chromosome"/>
</dbReference>
<dbReference type="OrthoDB" id="9806372at2"/>
<dbReference type="GeneID" id="75110975"/>
<name>A0A248LK84_9NEIS</name>
<organism evidence="1 3">
    <name type="scientific">Laribacter hongkongensis</name>
    <dbReference type="NCBI Taxonomy" id="168471"/>
    <lineage>
        <taxon>Bacteria</taxon>
        <taxon>Pseudomonadati</taxon>
        <taxon>Pseudomonadota</taxon>
        <taxon>Betaproteobacteria</taxon>
        <taxon>Neisseriales</taxon>
        <taxon>Aquaspirillaceae</taxon>
        <taxon>Laribacter</taxon>
    </lineage>
</organism>
<dbReference type="InterPro" id="IPR011724">
    <property type="entry name" value="Cyd_oper_YbgT"/>
</dbReference>
<reference evidence="1" key="1">
    <citation type="journal article" date="2017" name="J. Antimicrob. Chemother.">
        <title>Emergence and genomic analysis of MDR Laribacter hongkongensis strain HLGZ1 from Guangzhou, China.</title>
        <authorList>
            <person name="Wu H.K."/>
            <person name="Chen J.H."/>
            <person name="Yang L."/>
            <person name="Li A.R."/>
            <person name="Su D.H."/>
            <person name="Lin Y.P."/>
            <person name="Chen D.Q."/>
        </authorList>
    </citation>
    <scope>NUCLEOTIDE SEQUENCE</scope>
    <source>
        <strain evidence="1">HLGZ1</strain>
    </source>
</reference>
<dbReference type="NCBIfam" id="TIGR02106">
    <property type="entry name" value="cyd_oper_ybgT"/>
    <property type="match status" value="1"/>
</dbReference>
<reference evidence="3" key="2">
    <citation type="submission" date="2017-06" db="EMBL/GenBank/DDBJ databases">
        <title>Whole genome sequence of Laribacter hongkongensis LHGZ1.</title>
        <authorList>
            <person name="Chen D."/>
            <person name="Wu H."/>
            <person name="Chen J."/>
        </authorList>
    </citation>
    <scope>NUCLEOTIDE SEQUENCE [LARGE SCALE GENOMIC DNA]</scope>
    <source>
        <strain evidence="3">LHGZ1</strain>
    </source>
</reference>
<evidence type="ECO:0000313" key="2">
    <source>
        <dbReference type="EMBL" id="MCG9024797.1"/>
    </source>
</evidence>
<gene>
    <name evidence="2" type="primary">cydX</name>
    <name evidence="2" type="ORF">LH440_02530</name>
    <name evidence="1" type="ORF">LHGZ1_2326</name>
</gene>
<proteinExistence type="predicted"/>
<evidence type="ECO:0000313" key="1">
    <source>
        <dbReference type="EMBL" id="ASJ25157.1"/>
    </source>
</evidence>
<accession>A0A248LK84</accession>
<evidence type="ECO:0000313" key="3">
    <source>
        <dbReference type="Proteomes" id="UP000197424"/>
    </source>
</evidence>
<protein>
    <submittedName>
        <fullName evidence="2">Cytochrome bd-I oxidase subunit CydX</fullName>
    </submittedName>
</protein>
<reference evidence="2 4" key="4">
    <citation type="submission" date="2021-10" db="EMBL/GenBank/DDBJ databases">
        <title>Whole-genome sequencing analysis of Laribacter hongkongensis: virulence gene profiles, carbohydrate-active enzyme prediction, and antimicrobial resistance characterization.</title>
        <authorList>
            <person name="Yuan P."/>
            <person name="Zhan Y."/>
            <person name="Chen D."/>
        </authorList>
    </citation>
    <scope>NUCLEOTIDE SEQUENCE [LARGE SCALE GENOMIC DNA]</scope>
    <source>
        <strain evidence="2 4">W67</strain>
    </source>
</reference>
<dbReference type="InterPro" id="IPR012994">
    <property type="entry name" value="YbgT_YccB"/>
</dbReference>
<dbReference type="Pfam" id="PF08173">
    <property type="entry name" value="YbgT_YccB"/>
    <property type="match status" value="1"/>
</dbReference>
<dbReference type="AlphaFoldDB" id="A0A248LK84"/>
<dbReference type="RefSeq" id="WP_012697725.1">
    <property type="nucleotide sequence ID" value="NZ_CP022115.1"/>
</dbReference>
<dbReference type="EMBL" id="JAJAXM010000003">
    <property type="protein sequence ID" value="MCG9024797.1"/>
    <property type="molecule type" value="Genomic_DNA"/>
</dbReference>